<dbReference type="InterPro" id="IPR001279">
    <property type="entry name" value="Metallo-B-lactamas"/>
</dbReference>
<dbReference type="eggNOG" id="arCOG00503">
    <property type="taxonomic scope" value="Archaea"/>
</dbReference>
<dbReference type="KEGG" id="mbn:Mboo_1569"/>
<evidence type="ECO:0000313" key="2">
    <source>
        <dbReference type="EMBL" id="ABS56086.1"/>
    </source>
</evidence>
<evidence type="ECO:0000313" key="3">
    <source>
        <dbReference type="Proteomes" id="UP000002408"/>
    </source>
</evidence>
<dbReference type="AlphaFoldDB" id="A7I8M5"/>
<organism evidence="2 3">
    <name type="scientific">Methanoregula boonei (strain DSM 21154 / JCM 14090 / 6A8)</name>
    <dbReference type="NCBI Taxonomy" id="456442"/>
    <lineage>
        <taxon>Archaea</taxon>
        <taxon>Methanobacteriati</taxon>
        <taxon>Methanobacteriota</taxon>
        <taxon>Stenosarchaea group</taxon>
        <taxon>Methanomicrobia</taxon>
        <taxon>Methanomicrobiales</taxon>
        <taxon>Methanoregulaceae</taxon>
        <taxon>Methanoregula</taxon>
    </lineage>
</organism>
<feature type="domain" description="Metallo-beta-lactamase" evidence="1">
    <location>
        <begin position="51"/>
        <end position="283"/>
    </location>
</feature>
<dbReference type="SUPFAM" id="SSF56281">
    <property type="entry name" value="Metallo-hydrolase/oxidoreductase"/>
    <property type="match status" value="1"/>
</dbReference>
<sequence length="312" mass="33631">MISMTNVSLKAADRTEITVLVDNYIDIFVPQATPVDHRLLFDPCRHLMAEHGFSCLVRVFSGKQEHAILMDTGLSRECMAWNARQLKIPLGGIEAVVLSHGHFDHIGGLPAAVSGAGRQVPLVLHPDAFLARRINGKNGIAELPGIDAVALKKAGADILGREGPSTLAAGRLLVTGEIERTTSFETGMPGMEMFDKSAWLPDPIRDDQAIVIKVKDKGLVVLSGCAHAGIANTVKYAQKITGTEKVHAVLGGFHLTGPAFAPRIQPTVAAIKEINPDYVVPMHCTGWDAINQFMAAMPEKCILNTVGTRYIF</sequence>
<dbReference type="EMBL" id="CP000780">
    <property type="protein sequence ID" value="ABS56086.1"/>
    <property type="molecule type" value="Genomic_DNA"/>
</dbReference>
<dbReference type="HOGENOM" id="CLU_036012_2_0_2"/>
<dbReference type="Proteomes" id="UP000002408">
    <property type="component" value="Chromosome"/>
</dbReference>
<protein>
    <submittedName>
        <fullName evidence="2">Beta-lactamase domain protein</fullName>
    </submittedName>
</protein>
<dbReference type="Pfam" id="PF00753">
    <property type="entry name" value="Lactamase_B"/>
    <property type="match status" value="1"/>
</dbReference>
<dbReference type="InterPro" id="IPR041712">
    <property type="entry name" value="DHPS-like_MBL-fold"/>
</dbReference>
<evidence type="ECO:0000259" key="1">
    <source>
        <dbReference type="SMART" id="SM00849"/>
    </source>
</evidence>
<dbReference type="CDD" id="cd07713">
    <property type="entry name" value="DHPS-like_MBL-fold"/>
    <property type="match status" value="1"/>
</dbReference>
<dbReference type="PANTHER" id="PTHR13754:SF18">
    <property type="entry name" value="7,8-DIHYDROPTERIN-6-METHYL-4-(BETA-D-RIBOFURANOSYL)-AMINOBENZENE-5'-PHOSPHATE SYNTHASE"/>
    <property type="match status" value="1"/>
</dbReference>
<name>A7I8M5_METB6</name>
<dbReference type="PANTHER" id="PTHR13754">
    <property type="entry name" value="METALLO-BETA-LACTAMASE SUPERFAMILY PROTEIN"/>
    <property type="match status" value="1"/>
</dbReference>
<dbReference type="InterPro" id="IPR036866">
    <property type="entry name" value="RibonucZ/Hydroxyglut_hydro"/>
</dbReference>
<dbReference type="STRING" id="456442.Mboo_1569"/>
<dbReference type="SMART" id="SM00849">
    <property type="entry name" value="Lactamase_B"/>
    <property type="match status" value="1"/>
</dbReference>
<gene>
    <name evidence="2" type="ordered locus">Mboo_1569</name>
</gene>
<dbReference type="InterPro" id="IPR052926">
    <property type="entry name" value="Metallo-beta-lactamase_dom"/>
</dbReference>
<reference evidence="3" key="1">
    <citation type="journal article" date="2015" name="Microbiology">
        <title>Genome of Methanoregula boonei 6A8 reveals adaptations to oligotrophic peatland environments.</title>
        <authorList>
            <person name="Braeuer S."/>
            <person name="Cadillo-Quiroz H."/>
            <person name="Kyrpides N."/>
            <person name="Woyke T."/>
            <person name="Goodwin L."/>
            <person name="Detter C."/>
            <person name="Podell S."/>
            <person name="Yavitt J.B."/>
            <person name="Zinder S.H."/>
        </authorList>
    </citation>
    <scope>NUCLEOTIDE SEQUENCE [LARGE SCALE GENOMIC DNA]</scope>
    <source>
        <strain evidence="3">DSM 21154 / JCM 14090 / 6A8</strain>
    </source>
</reference>
<dbReference type="Gene3D" id="3.60.15.10">
    <property type="entry name" value="Ribonuclease Z/Hydroxyacylglutathione hydrolase-like"/>
    <property type="match status" value="1"/>
</dbReference>
<accession>A7I8M5</accession>
<dbReference type="GO" id="GO:0016740">
    <property type="term" value="F:transferase activity"/>
    <property type="evidence" value="ECO:0007669"/>
    <property type="project" value="TreeGrafter"/>
</dbReference>
<proteinExistence type="predicted"/>
<keyword evidence="3" id="KW-1185">Reference proteome</keyword>